<dbReference type="EMBL" id="JBDIVE010000002">
    <property type="protein sequence ID" value="MEN3067901.1"/>
    <property type="molecule type" value="Genomic_DNA"/>
</dbReference>
<evidence type="ECO:0000313" key="3">
    <source>
        <dbReference type="Proteomes" id="UP001410394"/>
    </source>
</evidence>
<accession>A0ABU9YWF8</accession>
<proteinExistence type="predicted"/>
<dbReference type="RefSeq" id="WP_345918664.1">
    <property type="nucleotide sequence ID" value="NZ_JBDIVE010000002.1"/>
</dbReference>
<comment type="caution">
    <text evidence="2">The sequence shown here is derived from an EMBL/GenBank/DDBJ whole genome shotgun (WGS) entry which is preliminary data.</text>
</comment>
<evidence type="ECO:0000256" key="1">
    <source>
        <dbReference type="SAM" id="MobiDB-lite"/>
    </source>
</evidence>
<sequence>MSNVIAIQATISGFGGEPGTVFSGYDQDSKILVVSKAVGYKKDRFRSCLVITNNKDLDNESLFGVEQFNDAIKAFYALRGGVASDSRSRRLSFDNDASRANPENAIEQDGLDANGPRYRISPDLTNIQAAVLATCLYAVNADSISDVVEMAEMFRQFEAGAVITV</sequence>
<dbReference type="Proteomes" id="UP001410394">
    <property type="component" value="Unassembled WGS sequence"/>
</dbReference>
<feature type="region of interest" description="Disordered" evidence="1">
    <location>
        <begin position="93"/>
        <end position="112"/>
    </location>
</feature>
<name>A0ABU9YWF8_9RHOO</name>
<reference evidence="2 3" key="1">
    <citation type="journal article" date="2018" name="Int. J. Syst. Evol. Microbiol.">
        <title>Uliginosibacterium sediminicola sp. nov., isolated from freshwater sediment.</title>
        <authorList>
            <person name="Hwang W.M."/>
            <person name="Kim S.M."/>
            <person name="Kang K."/>
            <person name="Ahn T.Y."/>
        </authorList>
    </citation>
    <scope>NUCLEOTIDE SEQUENCE [LARGE SCALE GENOMIC DNA]</scope>
    <source>
        <strain evidence="2 3">M1-21</strain>
    </source>
</reference>
<organism evidence="2 3">
    <name type="scientific">Uliginosibacterium sediminicola</name>
    <dbReference type="NCBI Taxonomy" id="2024550"/>
    <lineage>
        <taxon>Bacteria</taxon>
        <taxon>Pseudomonadati</taxon>
        <taxon>Pseudomonadota</taxon>
        <taxon>Betaproteobacteria</taxon>
        <taxon>Rhodocyclales</taxon>
        <taxon>Zoogloeaceae</taxon>
        <taxon>Uliginosibacterium</taxon>
    </lineage>
</organism>
<evidence type="ECO:0000313" key="2">
    <source>
        <dbReference type="EMBL" id="MEN3067901.1"/>
    </source>
</evidence>
<gene>
    <name evidence="2" type="ORF">ABDB84_05365</name>
</gene>
<protein>
    <submittedName>
        <fullName evidence="2">Uncharacterized protein</fullName>
    </submittedName>
</protein>
<keyword evidence="3" id="KW-1185">Reference proteome</keyword>